<feature type="compositionally biased region" description="Basic and acidic residues" evidence="1">
    <location>
        <begin position="409"/>
        <end position="424"/>
    </location>
</feature>
<dbReference type="PaxDb" id="3055-EDP04378"/>
<evidence type="ECO:0000313" key="2">
    <source>
        <dbReference type="EMBL" id="PNW72136.1"/>
    </source>
</evidence>
<organism evidence="2 3">
    <name type="scientific">Chlamydomonas reinhardtii</name>
    <name type="common">Chlamydomonas smithii</name>
    <dbReference type="NCBI Taxonomy" id="3055"/>
    <lineage>
        <taxon>Eukaryota</taxon>
        <taxon>Viridiplantae</taxon>
        <taxon>Chlorophyta</taxon>
        <taxon>core chlorophytes</taxon>
        <taxon>Chlorophyceae</taxon>
        <taxon>CS clade</taxon>
        <taxon>Chlamydomonadales</taxon>
        <taxon>Chlamydomonadaceae</taxon>
        <taxon>Chlamydomonas</taxon>
    </lineage>
</organism>
<dbReference type="KEGG" id="cre:CHLRE_16g681051v5"/>
<protein>
    <submittedName>
        <fullName evidence="2">Uncharacterized protein</fullName>
    </submittedName>
</protein>
<keyword evidence="3" id="KW-1185">Reference proteome</keyword>
<evidence type="ECO:0000313" key="3">
    <source>
        <dbReference type="Proteomes" id="UP000006906"/>
    </source>
</evidence>
<feature type="compositionally biased region" description="Gly residues" evidence="1">
    <location>
        <begin position="199"/>
        <end position="213"/>
    </location>
</feature>
<dbReference type="SUPFAM" id="SSF82199">
    <property type="entry name" value="SET domain"/>
    <property type="match status" value="1"/>
</dbReference>
<dbReference type="InterPro" id="IPR046341">
    <property type="entry name" value="SET_dom_sf"/>
</dbReference>
<gene>
    <name evidence="2" type="ORF">CHLRE_16g681051v5</name>
</gene>
<dbReference type="Proteomes" id="UP000006906">
    <property type="component" value="Chromosome 16"/>
</dbReference>
<feature type="region of interest" description="Disordered" evidence="1">
    <location>
        <begin position="195"/>
        <end position="247"/>
    </location>
</feature>
<evidence type="ECO:0000256" key="1">
    <source>
        <dbReference type="SAM" id="MobiDB-lite"/>
    </source>
</evidence>
<sequence length="441" mass="46592">MWTTGKATIDAHKCTKKVPMPEEVAALVVCKDSRSCLLCGTLCGKQHHGAHQCSISRLSPIIVDAFGVTLLPDPVNVGKHPSRHLCAEYTGLVQASREHGPVWALLVLLPGEQPRDMTITVLVLEPSDMRDASEYRKVVPVATYGNSKRAKRSCASMPPALGHFEAVPAAQREAATNHTVRVLLGRRAGVGAISKAGPGPAGGAAAGGGGATGEGDEQAAGGSDPGVAGGEGGEQAAGGANKSAAGQGWCRSGVAGEAGRLVEYVHVFYFGQVIDIKDKDGASLSQMDCEFNKLRTLVEPLRYGSTGYKLNHSCAAKLVSQGVVVPRWQQVASVLLPKKRKTTFEPMEELFWDYKAECGTPGEELMCMCKARGKCTGLLVWFVGRGDDQLPEMLDPQTGKLVAVPWAHPPEKKKKEDGGKEGAKGESSSSEEEGEEGVRVA</sequence>
<dbReference type="AlphaFoldDB" id="A0A2K3CV33"/>
<reference evidence="2 3" key="1">
    <citation type="journal article" date="2007" name="Science">
        <title>The Chlamydomonas genome reveals the evolution of key animal and plant functions.</title>
        <authorList>
            <person name="Merchant S.S."/>
            <person name="Prochnik S.E."/>
            <person name="Vallon O."/>
            <person name="Harris E.H."/>
            <person name="Karpowicz S.J."/>
            <person name="Witman G.B."/>
            <person name="Terry A."/>
            <person name="Salamov A."/>
            <person name="Fritz-Laylin L.K."/>
            <person name="Marechal-Drouard L."/>
            <person name="Marshall W.F."/>
            <person name="Qu L.H."/>
            <person name="Nelson D.R."/>
            <person name="Sanderfoot A.A."/>
            <person name="Spalding M.H."/>
            <person name="Kapitonov V.V."/>
            <person name="Ren Q."/>
            <person name="Ferris P."/>
            <person name="Lindquist E."/>
            <person name="Shapiro H."/>
            <person name="Lucas S.M."/>
            <person name="Grimwood J."/>
            <person name="Schmutz J."/>
            <person name="Cardol P."/>
            <person name="Cerutti H."/>
            <person name="Chanfreau G."/>
            <person name="Chen C.L."/>
            <person name="Cognat V."/>
            <person name="Croft M.T."/>
            <person name="Dent R."/>
            <person name="Dutcher S."/>
            <person name="Fernandez E."/>
            <person name="Fukuzawa H."/>
            <person name="Gonzalez-Ballester D."/>
            <person name="Gonzalez-Halphen D."/>
            <person name="Hallmann A."/>
            <person name="Hanikenne M."/>
            <person name="Hippler M."/>
            <person name="Inwood W."/>
            <person name="Jabbari K."/>
            <person name="Kalanon M."/>
            <person name="Kuras R."/>
            <person name="Lefebvre P.A."/>
            <person name="Lemaire S.D."/>
            <person name="Lobanov A.V."/>
            <person name="Lohr M."/>
            <person name="Manuell A."/>
            <person name="Meier I."/>
            <person name="Mets L."/>
            <person name="Mittag M."/>
            <person name="Mittelmeier T."/>
            <person name="Moroney J.V."/>
            <person name="Moseley J."/>
            <person name="Napoli C."/>
            <person name="Nedelcu A.M."/>
            <person name="Niyogi K."/>
            <person name="Novoselov S.V."/>
            <person name="Paulsen I.T."/>
            <person name="Pazour G."/>
            <person name="Purton S."/>
            <person name="Ral J.P."/>
            <person name="Riano-Pachon D.M."/>
            <person name="Riekhof W."/>
            <person name="Rymarquis L."/>
            <person name="Schroda M."/>
            <person name="Stern D."/>
            <person name="Umen J."/>
            <person name="Willows R."/>
            <person name="Wilson N."/>
            <person name="Zimmer S.L."/>
            <person name="Allmer J."/>
            <person name="Balk J."/>
            <person name="Bisova K."/>
            <person name="Chen C.J."/>
            <person name="Elias M."/>
            <person name="Gendler K."/>
            <person name="Hauser C."/>
            <person name="Lamb M.R."/>
            <person name="Ledford H."/>
            <person name="Long J.C."/>
            <person name="Minagawa J."/>
            <person name="Page M.D."/>
            <person name="Pan J."/>
            <person name="Pootakham W."/>
            <person name="Roje S."/>
            <person name="Rose A."/>
            <person name="Stahlberg E."/>
            <person name="Terauchi A.M."/>
            <person name="Yang P."/>
            <person name="Ball S."/>
            <person name="Bowler C."/>
            <person name="Dieckmann C.L."/>
            <person name="Gladyshev V.N."/>
            <person name="Green P."/>
            <person name="Jorgensen R."/>
            <person name="Mayfield S."/>
            <person name="Mueller-Roeber B."/>
            <person name="Rajamani S."/>
            <person name="Sayre R.T."/>
            <person name="Brokstein P."/>
            <person name="Dubchak I."/>
            <person name="Goodstein D."/>
            <person name="Hornick L."/>
            <person name="Huang Y.W."/>
            <person name="Jhaveri J."/>
            <person name="Luo Y."/>
            <person name="Martinez D."/>
            <person name="Ngau W.C."/>
            <person name="Otillar B."/>
            <person name="Poliakov A."/>
            <person name="Porter A."/>
            <person name="Szajkowski L."/>
            <person name="Werner G."/>
            <person name="Zhou K."/>
            <person name="Grigoriev I.V."/>
            <person name="Rokhsar D.S."/>
            <person name="Grossman A.R."/>
        </authorList>
    </citation>
    <scope>NUCLEOTIDE SEQUENCE [LARGE SCALE GENOMIC DNA]</scope>
    <source>
        <strain evidence="3">CC-503</strain>
    </source>
</reference>
<dbReference type="EMBL" id="CM008977">
    <property type="protein sequence ID" value="PNW72136.1"/>
    <property type="molecule type" value="Genomic_DNA"/>
</dbReference>
<dbReference type="Gramene" id="PNW72136">
    <property type="protein sequence ID" value="PNW72136"/>
    <property type="gene ID" value="CHLRE_16g681051v5"/>
</dbReference>
<dbReference type="InParanoid" id="A0A2K3CV33"/>
<proteinExistence type="predicted"/>
<accession>A0A2K3CV33</accession>
<name>A0A2K3CV33_CHLRE</name>
<feature type="compositionally biased region" description="Gly residues" evidence="1">
    <location>
        <begin position="223"/>
        <end position="236"/>
    </location>
</feature>
<dbReference type="RefSeq" id="XP_042916014.1">
    <property type="nucleotide sequence ID" value="XM_043071423.1"/>
</dbReference>
<dbReference type="GeneID" id="5717550"/>
<feature type="region of interest" description="Disordered" evidence="1">
    <location>
        <begin position="401"/>
        <end position="441"/>
    </location>
</feature>
<dbReference type="Gene3D" id="2.170.270.10">
    <property type="entry name" value="SET domain"/>
    <property type="match status" value="1"/>
</dbReference>